<dbReference type="Gene3D" id="2.30.42.10">
    <property type="match status" value="1"/>
</dbReference>
<dbReference type="Pfam" id="PF00175">
    <property type="entry name" value="NAD_binding_1"/>
    <property type="match status" value="1"/>
</dbReference>
<comment type="cofactor">
    <cofactor evidence="1 15">
        <name>heme b</name>
        <dbReference type="ChEBI" id="CHEBI:60344"/>
    </cofactor>
</comment>
<dbReference type="Gene3D" id="2.40.30.10">
    <property type="entry name" value="Translation factors"/>
    <property type="match status" value="1"/>
</dbReference>
<dbReference type="Pfam" id="PF00258">
    <property type="entry name" value="Flavodoxin_1"/>
    <property type="match status" value="1"/>
</dbReference>
<keyword evidence="12 15" id="KW-0112">Calmodulin-binding</keyword>
<evidence type="ECO:0000313" key="21">
    <source>
        <dbReference type="Proteomes" id="UP001159427"/>
    </source>
</evidence>
<evidence type="ECO:0000256" key="12">
    <source>
        <dbReference type="ARBA" id="ARBA00022860"/>
    </source>
</evidence>
<dbReference type="InterPro" id="IPR001709">
    <property type="entry name" value="Flavoprot_Pyr_Nucl_cyt_Rdtase"/>
</dbReference>
<dbReference type="InterPro" id="IPR001433">
    <property type="entry name" value="OxRdtase_FAD/NAD-bd"/>
</dbReference>
<dbReference type="PROSITE" id="PS60001">
    <property type="entry name" value="NOS"/>
    <property type="match status" value="1"/>
</dbReference>
<dbReference type="InterPro" id="IPR044943">
    <property type="entry name" value="NOS_dom_1"/>
</dbReference>
<dbReference type="PRINTS" id="PR00371">
    <property type="entry name" value="FPNCR"/>
</dbReference>
<dbReference type="Gene3D" id="3.90.340.10">
    <property type="entry name" value="Nitric Oxide Synthase, Chain A, domain 1"/>
    <property type="match status" value="1"/>
</dbReference>
<organism evidence="20 21">
    <name type="scientific">Porites evermanni</name>
    <dbReference type="NCBI Taxonomy" id="104178"/>
    <lineage>
        <taxon>Eukaryota</taxon>
        <taxon>Metazoa</taxon>
        <taxon>Cnidaria</taxon>
        <taxon>Anthozoa</taxon>
        <taxon>Hexacorallia</taxon>
        <taxon>Scleractinia</taxon>
        <taxon>Fungiina</taxon>
        <taxon>Poritidae</taxon>
        <taxon>Porites</taxon>
    </lineage>
</organism>
<dbReference type="PANTHER" id="PTHR43410:SF1">
    <property type="entry name" value="NITRIC OXIDE SYNTHASE"/>
    <property type="match status" value="1"/>
</dbReference>
<evidence type="ECO:0000256" key="11">
    <source>
        <dbReference type="ARBA" id="ARBA00022857"/>
    </source>
</evidence>
<evidence type="ECO:0000256" key="14">
    <source>
        <dbReference type="ARBA" id="ARBA00023004"/>
    </source>
</evidence>
<dbReference type="Gene3D" id="3.90.440.10">
    <property type="entry name" value="Nitric Oxide Synthase,Heme Domain,Chain A domain 2"/>
    <property type="match status" value="1"/>
</dbReference>
<dbReference type="InterPro" id="IPR023173">
    <property type="entry name" value="NADPH_Cyt_P450_Rdtase_alpha"/>
</dbReference>
<comment type="similarity">
    <text evidence="4 15">Belongs to the NOS family.</text>
</comment>
<dbReference type="PROSITE" id="PS50106">
    <property type="entry name" value="PDZ"/>
    <property type="match status" value="1"/>
</dbReference>
<dbReference type="InterPro" id="IPR050607">
    <property type="entry name" value="NOS"/>
</dbReference>
<dbReference type="SUPFAM" id="SSF63380">
    <property type="entry name" value="Riboflavin synthase domain-like"/>
    <property type="match status" value="1"/>
</dbReference>
<dbReference type="SUPFAM" id="SSF56512">
    <property type="entry name" value="Nitric oxide (NO) synthase oxygenase domain"/>
    <property type="match status" value="1"/>
</dbReference>
<gene>
    <name evidence="20" type="ORF">PEVE_00004790</name>
</gene>
<dbReference type="InterPro" id="IPR036119">
    <property type="entry name" value="NOS_N_sf"/>
</dbReference>
<keyword evidence="7 15" id="KW-0288">FMN</keyword>
<dbReference type="InterPro" id="IPR039261">
    <property type="entry name" value="FNR_nucleotide-bd"/>
</dbReference>
<dbReference type="InterPro" id="IPR044940">
    <property type="entry name" value="NOS_dom_2"/>
</dbReference>
<keyword evidence="5 15" id="KW-0349">Heme</keyword>
<evidence type="ECO:0000313" key="20">
    <source>
        <dbReference type="EMBL" id="CAH3019914.1"/>
    </source>
</evidence>
<keyword evidence="13 15" id="KW-0560">Oxidoreductase</keyword>
<keyword evidence="10" id="KW-0832">Ubl conjugation</keyword>
<comment type="caution">
    <text evidence="20">The sequence shown here is derived from an EMBL/GenBank/DDBJ whole genome shotgun (WGS) entry which is preliminary data.</text>
</comment>
<dbReference type="EMBL" id="CALNXI010000130">
    <property type="protein sequence ID" value="CAH3019914.1"/>
    <property type="molecule type" value="Genomic_DNA"/>
</dbReference>
<dbReference type="CDD" id="cd00795">
    <property type="entry name" value="NOS_oxygenase_euk"/>
    <property type="match status" value="1"/>
</dbReference>
<keyword evidence="21" id="KW-1185">Reference proteome</keyword>
<dbReference type="Gene3D" id="3.40.50.360">
    <property type="match status" value="1"/>
</dbReference>
<dbReference type="SUPFAM" id="SSF52218">
    <property type="entry name" value="Flavoproteins"/>
    <property type="match status" value="1"/>
</dbReference>
<protein>
    <recommendedName>
        <fullName evidence="15">Nitric oxide synthase</fullName>
        <ecNumber evidence="15">1.14.13.39</ecNumber>
    </recommendedName>
</protein>
<evidence type="ECO:0000256" key="10">
    <source>
        <dbReference type="ARBA" id="ARBA00022843"/>
    </source>
</evidence>
<dbReference type="InterPro" id="IPR008254">
    <property type="entry name" value="Flavodoxin/NO_synth"/>
</dbReference>
<comment type="subcellular location">
    <subcellularLocation>
        <location evidence="2">Cell membrane</location>
        <location evidence="2">Sarcolemma</location>
        <topology evidence="2">Peripheral membrane protein</topology>
    </subcellularLocation>
    <subcellularLocation>
        <location evidence="3">Cell projection</location>
        <location evidence="3">Dendritic spine</location>
    </subcellularLocation>
</comment>
<dbReference type="InterPro" id="IPR001478">
    <property type="entry name" value="PDZ"/>
</dbReference>
<dbReference type="PANTHER" id="PTHR43410">
    <property type="entry name" value="NITRIC OXIDE SYNTHASE OXYGENASE"/>
    <property type="match status" value="1"/>
</dbReference>
<dbReference type="Gene3D" id="3.40.50.80">
    <property type="entry name" value="Nucleotide-binding domain of ferredoxin-NADP reductase (FNR) module"/>
    <property type="match status" value="1"/>
</dbReference>
<dbReference type="Proteomes" id="UP001159427">
    <property type="component" value="Unassembled WGS sequence"/>
</dbReference>
<keyword evidence="11 15" id="KW-0521">NADP</keyword>
<evidence type="ECO:0000256" key="13">
    <source>
        <dbReference type="ARBA" id="ARBA00023002"/>
    </source>
</evidence>
<reference evidence="20 21" key="1">
    <citation type="submission" date="2022-05" db="EMBL/GenBank/DDBJ databases">
        <authorList>
            <consortium name="Genoscope - CEA"/>
            <person name="William W."/>
        </authorList>
    </citation>
    <scope>NUCLEOTIDE SEQUENCE [LARGE SCALE GENOMIC DNA]</scope>
</reference>
<dbReference type="InterPro" id="IPR001094">
    <property type="entry name" value="Flavdoxin-like"/>
</dbReference>
<dbReference type="PRINTS" id="PR00369">
    <property type="entry name" value="FLAVODOXIN"/>
</dbReference>
<comment type="cofactor">
    <cofactor evidence="15">
        <name>FMN</name>
        <dbReference type="ChEBI" id="CHEBI:58210"/>
    </cofactor>
    <text evidence="15">Binds 1 FMN.</text>
</comment>
<comment type="function">
    <text evidence="15">Produces nitric oxide (NO) which is a messenger molecule with diverse functions.</text>
</comment>
<dbReference type="Pfam" id="PF02898">
    <property type="entry name" value="NO_synthase"/>
    <property type="match status" value="1"/>
</dbReference>
<dbReference type="Gene3D" id="3.90.1230.10">
    <property type="entry name" value="Nitric Oxide Synthase, Chain A, domain 3"/>
    <property type="match status" value="1"/>
</dbReference>
<accession>A0ABN8LW45</accession>
<dbReference type="Pfam" id="PF00667">
    <property type="entry name" value="FAD_binding_1"/>
    <property type="match status" value="1"/>
</dbReference>
<dbReference type="PROSITE" id="PS50902">
    <property type="entry name" value="FLAVODOXIN_LIKE"/>
    <property type="match status" value="1"/>
</dbReference>
<dbReference type="SMART" id="SM00228">
    <property type="entry name" value="PDZ"/>
    <property type="match status" value="1"/>
</dbReference>
<feature type="compositionally biased region" description="Basic and acidic residues" evidence="16">
    <location>
        <begin position="135"/>
        <end position="169"/>
    </location>
</feature>
<sequence length="1395" mass="156596">MDDGSTDGKITVNIVKRKTGGVGFLAVKRNFSPYLAVSHVVKGGVAHETGFIEAGDIILEVNGKSLENVPYLTALQILDNIPTGETLTLKICARDGFHAHLETAFDENGVVKTVRTTRPKTPPNGISMNGNVNGETRESTSEELRSNGISEKERHEKEQLQRHEESSTNCKKVEQEIPYNESKVCRESIGVQTCPVANGTVKPQQQKYVKLQNLVDGNYTTDTLHQKAIIPVHCTSGRCVGSLMQPSGGEAPSKRSYGVPREPEEVMIQAKDFLQQYYGAMKLQDSQAHQQRLAEVMKEIERNGTYDLTEKELIFGARMAWRNASRCIGRIQWNKLQLFDARDVNTPAEMFEAICKHIKYGTNKGNIRSTITVFPQRKTAHEDFRVWNTQLIQYAGYKQPDGSCIGDPANIEFTQICEKLGWEGKGGRFDVLPLVLQAHGGDPEFFEIPPEIILEVEIKHPKFPWFEELGLKWYALPAVSCLCLDVGGVEMPACPFNGWYMVTEIGARDFADPMRYNMLEPVAKRMGLETKSFSSLWKDKALVEINLAVLYSFQKAGVTITDHHSASESFLKHFANEMKFRGGCPGDWVWIVPPMSGSATSVFHQEMLNYSLKPSYEYQDSAWNHYSFEKHQTSPKKKASFKEVAKAVKFSAKLMTKAMAKRQKAVILYATETGKSERYAKMLGELFSHAFDPKVICMQDYTYPDMENEQLVLIVTSTFGNGDPPENGEGFARYLYELRHPPEGSRSARNKLTQLGSLLVQKEKERHIEIKNDSQPLANLRYSVFGLGSKAYPNFCAFARSLDKIIRELGGEPVLRMGEGDELCGQEESFKVWAKDVFQAACDSFYISQDEISKEVSSSLDSVSSGWIPGRFRLTVSSLADNEGNRLDQAFSVCFVGLSHICGKPVRRATLLSVKNLQSSDSSRSTILVRLKKEKNSELQYKPGDHLAIFPANRPELVQGLIDRLSGDVDPDLPVAVEVLREIKGLVGTAKKWEQFNRLPSPITVREALTRYLDITTVPSPQFIKFLALKAADKEDKDKLEVLSEGNNRYEDWKFENECNILDVLQDFPSVQVSADLLLTQLPLLQPRFYSISSSPDLFPGEVHLTVAVVQYVKRGGKGPMHHGVCSTWLNGLTAGDEVPCYVRQAKTFHMPEDGTVPIIMVGPGTGIAPFRSFWQQRQFDVINKPAPKAKTHDVTPDSSPLPRRRVSSPAFSGNSLNPSSNRWGTMVLFFGCRNSKQDFIYKDELAKVKDDGALTQVFLALSREPQQPKKYVQDVMKEEAFDICEQLLSQKAHFYVCGDVKMADGVCKTLQALLQEYAAMSHQEAQETIDKWKSAGRYHEDIFGVTLKTREVTTRVRSAAKRSWEYFRRPILSKKYQSLKAVSEMEDGAASVIC</sequence>
<dbReference type="Gene3D" id="1.20.990.10">
    <property type="entry name" value="NADPH-cytochrome p450 Reductase, Chain A, domain 3"/>
    <property type="match status" value="1"/>
</dbReference>
<dbReference type="EC" id="1.14.13.39" evidence="15"/>
<proteinExistence type="inferred from homology"/>
<dbReference type="InterPro" id="IPR017938">
    <property type="entry name" value="Riboflavin_synthase-like_b-brl"/>
</dbReference>
<dbReference type="InterPro" id="IPR029039">
    <property type="entry name" value="Flavoprotein-like_sf"/>
</dbReference>
<dbReference type="SUPFAM" id="SSF52343">
    <property type="entry name" value="Ferredoxin reductase-like, C-terminal NADP-linked domain"/>
    <property type="match status" value="1"/>
</dbReference>
<name>A0ABN8LW45_9CNID</name>
<feature type="domain" description="Flavodoxin-like" evidence="18">
    <location>
        <begin position="665"/>
        <end position="838"/>
    </location>
</feature>
<dbReference type="InterPro" id="IPR036034">
    <property type="entry name" value="PDZ_sf"/>
</dbReference>
<dbReference type="InterPro" id="IPR003097">
    <property type="entry name" value="CysJ-like_FAD-binding"/>
</dbReference>
<keyword evidence="9 15" id="KW-0274">FAD</keyword>
<dbReference type="Pfam" id="PF00595">
    <property type="entry name" value="PDZ"/>
    <property type="match status" value="1"/>
</dbReference>
<dbReference type="InterPro" id="IPR017927">
    <property type="entry name" value="FAD-bd_FR_type"/>
</dbReference>
<evidence type="ECO:0000256" key="1">
    <source>
        <dbReference type="ARBA" id="ARBA00001970"/>
    </source>
</evidence>
<evidence type="ECO:0000256" key="4">
    <source>
        <dbReference type="ARBA" id="ARBA00006267"/>
    </source>
</evidence>
<comment type="catalytic activity">
    <reaction evidence="15">
        <text>2 L-arginine + 3 NADPH + 4 O2 + H(+) = 2 L-citrulline + 2 nitric oxide + 3 NADP(+) + 4 H2O</text>
        <dbReference type="Rhea" id="RHEA:19897"/>
        <dbReference type="ChEBI" id="CHEBI:15377"/>
        <dbReference type="ChEBI" id="CHEBI:15378"/>
        <dbReference type="ChEBI" id="CHEBI:15379"/>
        <dbReference type="ChEBI" id="CHEBI:16480"/>
        <dbReference type="ChEBI" id="CHEBI:32682"/>
        <dbReference type="ChEBI" id="CHEBI:57743"/>
        <dbReference type="ChEBI" id="CHEBI:57783"/>
        <dbReference type="ChEBI" id="CHEBI:58349"/>
        <dbReference type="EC" id="1.14.13.39"/>
    </reaction>
</comment>
<keyword evidence="14 15" id="KW-0408">Iron</keyword>
<evidence type="ECO:0000256" key="15">
    <source>
        <dbReference type="PIRNR" id="PIRNR000333"/>
    </source>
</evidence>
<feature type="domain" description="FAD-binding FR-type" evidence="19">
    <location>
        <begin position="904"/>
        <end position="1152"/>
    </location>
</feature>
<dbReference type="InterPro" id="IPR004030">
    <property type="entry name" value="NOS_N"/>
</dbReference>
<dbReference type="PROSITE" id="PS51384">
    <property type="entry name" value="FAD_FR"/>
    <property type="match status" value="1"/>
</dbReference>
<dbReference type="InterPro" id="IPR012144">
    <property type="entry name" value="NOS_euk"/>
</dbReference>
<evidence type="ECO:0000256" key="8">
    <source>
        <dbReference type="ARBA" id="ARBA00022723"/>
    </source>
</evidence>
<evidence type="ECO:0000259" key="17">
    <source>
        <dbReference type="PROSITE" id="PS50106"/>
    </source>
</evidence>
<evidence type="ECO:0000256" key="9">
    <source>
        <dbReference type="ARBA" id="ARBA00022827"/>
    </source>
</evidence>
<evidence type="ECO:0000256" key="2">
    <source>
        <dbReference type="ARBA" id="ARBA00004468"/>
    </source>
</evidence>
<feature type="region of interest" description="Disordered" evidence="16">
    <location>
        <begin position="115"/>
        <end position="169"/>
    </location>
</feature>
<evidence type="ECO:0000256" key="7">
    <source>
        <dbReference type="ARBA" id="ARBA00022643"/>
    </source>
</evidence>
<feature type="domain" description="PDZ" evidence="17">
    <location>
        <begin position="11"/>
        <end position="89"/>
    </location>
</feature>
<evidence type="ECO:0000256" key="16">
    <source>
        <dbReference type="SAM" id="MobiDB-lite"/>
    </source>
</evidence>
<feature type="compositionally biased region" description="Polar residues" evidence="16">
    <location>
        <begin position="124"/>
        <end position="134"/>
    </location>
</feature>
<evidence type="ECO:0000259" key="18">
    <source>
        <dbReference type="PROSITE" id="PS50902"/>
    </source>
</evidence>
<evidence type="ECO:0000256" key="6">
    <source>
        <dbReference type="ARBA" id="ARBA00022630"/>
    </source>
</evidence>
<keyword evidence="8 15" id="KW-0479">Metal-binding</keyword>
<dbReference type="InterPro" id="IPR044944">
    <property type="entry name" value="NOS_dom_3"/>
</dbReference>
<evidence type="ECO:0000256" key="5">
    <source>
        <dbReference type="ARBA" id="ARBA00022617"/>
    </source>
</evidence>
<evidence type="ECO:0000256" key="3">
    <source>
        <dbReference type="ARBA" id="ARBA00004552"/>
    </source>
</evidence>
<dbReference type="SUPFAM" id="SSF50156">
    <property type="entry name" value="PDZ domain-like"/>
    <property type="match status" value="1"/>
</dbReference>
<feature type="region of interest" description="Disordered" evidence="16">
    <location>
        <begin position="1187"/>
        <end position="1215"/>
    </location>
</feature>
<dbReference type="PIRSF" id="PIRSF000333">
    <property type="entry name" value="NOS"/>
    <property type="match status" value="1"/>
</dbReference>
<comment type="cofactor">
    <cofactor evidence="15">
        <name>FAD</name>
        <dbReference type="ChEBI" id="CHEBI:57692"/>
    </cofactor>
    <text evidence="15">Binds 1 FAD.</text>
</comment>
<keyword evidence="6" id="KW-0285">Flavoprotein</keyword>
<evidence type="ECO:0000259" key="19">
    <source>
        <dbReference type="PROSITE" id="PS51384"/>
    </source>
</evidence>